<protein>
    <recommendedName>
        <fullName evidence="3">Response regulatory domain-containing protein</fullName>
    </recommendedName>
</protein>
<evidence type="ECO:0000313" key="4">
    <source>
        <dbReference type="EMBL" id="SDX67960.1"/>
    </source>
</evidence>
<dbReference type="SMART" id="SM00448">
    <property type="entry name" value="REC"/>
    <property type="match status" value="1"/>
</dbReference>
<accession>A0A1H3DNN9</accession>
<name>A0A1H3DNN9_9PSED</name>
<keyword evidence="5" id="KW-1185">Reference proteome</keyword>
<evidence type="ECO:0000259" key="3">
    <source>
        <dbReference type="PROSITE" id="PS50110"/>
    </source>
</evidence>
<dbReference type="RefSeq" id="WP_139210736.1">
    <property type="nucleotide sequence ID" value="NZ_FNNU01000005.1"/>
</dbReference>
<evidence type="ECO:0000256" key="2">
    <source>
        <dbReference type="PROSITE-ProRule" id="PRU00169"/>
    </source>
</evidence>
<dbReference type="InterPro" id="IPR001789">
    <property type="entry name" value="Sig_transdc_resp-reg_receiver"/>
</dbReference>
<dbReference type="AlphaFoldDB" id="A0A1H3DNN9"/>
<reference evidence="5" key="1">
    <citation type="submission" date="2016-10" db="EMBL/GenBank/DDBJ databases">
        <authorList>
            <person name="Varghese N."/>
            <person name="Submissions S."/>
        </authorList>
    </citation>
    <scope>NUCLEOTIDE SEQUENCE [LARGE SCALE GENOMIC DNA]</scope>
    <source>
        <strain evidence="5">NRRL B-59562</strain>
    </source>
</reference>
<dbReference type="PANTHER" id="PTHR44591">
    <property type="entry name" value="STRESS RESPONSE REGULATOR PROTEIN 1"/>
    <property type="match status" value="1"/>
</dbReference>
<dbReference type="SUPFAM" id="SSF52172">
    <property type="entry name" value="CheY-like"/>
    <property type="match status" value="1"/>
</dbReference>
<gene>
    <name evidence="4" type="ORF">SAMN05216287_3495</name>
</gene>
<dbReference type="Proteomes" id="UP000243778">
    <property type="component" value="Unassembled WGS sequence"/>
</dbReference>
<keyword evidence="1 2" id="KW-0597">Phosphoprotein</keyword>
<proteinExistence type="predicted"/>
<evidence type="ECO:0000313" key="5">
    <source>
        <dbReference type="Proteomes" id="UP000243778"/>
    </source>
</evidence>
<dbReference type="EMBL" id="FNNU01000005">
    <property type="protein sequence ID" value="SDX67960.1"/>
    <property type="molecule type" value="Genomic_DNA"/>
</dbReference>
<dbReference type="InterPro" id="IPR050595">
    <property type="entry name" value="Bact_response_regulator"/>
</dbReference>
<dbReference type="GO" id="GO:0000160">
    <property type="term" value="P:phosphorelay signal transduction system"/>
    <property type="evidence" value="ECO:0007669"/>
    <property type="project" value="InterPro"/>
</dbReference>
<dbReference type="Gene3D" id="3.40.50.2300">
    <property type="match status" value="1"/>
</dbReference>
<organism evidence="4 5">
    <name type="scientific">Pseudomonas kuykendallii</name>
    <dbReference type="NCBI Taxonomy" id="1007099"/>
    <lineage>
        <taxon>Bacteria</taxon>
        <taxon>Pseudomonadati</taxon>
        <taxon>Pseudomonadota</taxon>
        <taxon>Gammaproteobacteria</taxon>
        <taxon>Pseudomonadales</taxon>
        <taxon>Pseudomonadaceae</taxon>
        <taxon>Pseudomonas</taxon>
    </lineage>
</organism>
<feature type="modified residue" description="4-aspartylphosphate" evidence="2">
    <location>
        <position position="54"/>
    </location>
</feature>
<dbReference type="STRING" id="1007099.SAMN05216287_3495"/>
<sequence length="124" mass="13583">MHKSVLIVDDEPDILSMLLEHLADCGYDAYGAGNTAQAMDVLQAHDDINLLISDFRLNDGTNGMMVAEAALKKLPMIKVLFISGHPYEVWSAKNFKSLNAQLVSKPFRLEQLDASIHQLVGSAA</sequence>
<dbReference type="PROSITE" id="PS50110">
    <property type="entry name" value="RESPONSE_REGULATORY"/>
    <property type="match status" value="1"/>
</dbReference>
<evidence type="ECO:0000256" key="1">
    <source>
        <dbReference type="ARBA" id="ARBA00022553"/>
    </source>
</evidence>
<dbReference type="PANTHER" id="PTHR44591:SF3">
    <property type="entry name" value="RESPONSE REGULATORY DOMAIN-CONTAINING PROTEIN"/>
    <property type="match status" value="1"/>
</dbReference>
<dbReference type="Pfam" id="PF00072">
    <property type="entry name" value="Response_reg"/>
    <property type="match status" value="1"/>
</dbReference>
<dbReference type="InterPro" id="IPR011006">
    <property type="entry name" value="CheY-like_superfamily"/>
</dbReference>
<feature type="domain" description="Response regulatory" evidence="3">
    <location>
        <begin position="4"/>
        <end position="120"/>
    </location>
</feature>
<dbReference type="OrthoDB" id="9802155at2"/>